<dbReference type="AlphaFoldDB" id="A0A2M7VEC4"/>
<evidence type="ECO:0000256" key="1">
    <source>
        <dbReference type="SAM" id="Phobius"/>
    </source>
</evidence>
<proteinExistence type="predicted"/>
<feature type="transmembrane region" description="Helical" evidence="1">
    <location>
        <begin position="6"/>
        <end position="26"/>
    </location>
</feature>
<dbReference type="EMBL" id="PFPO01000058">
    <property type="protein sequence ID" value="PIZ98878.1"/>
    <property type="molecule type" value="Genomic_DNA"/>
</dbReference>
<reference evidence="4" key="1">
    <citation type="submission" date="2017-09" db="EMBL/GenBank/DDBJ databases">
        <title>Depth-based differentiation of microbial function through sediment-hosted aquifers and enrichment of novel symbionts in the deep terrestrial subsurface.</title>
        <authorList>
            <person name="Probst A.J."/>
            <person name="Ladd B."/>
            <person name="Jarett J.K."/>
            <person name="Geller-Mcgrath D.E."/>
            <person name="Sieber C.M.K."/>
            <person name="Emerson J.B."/>
            <person name="Anantharaman K."/>
            <person name="Thomas B.C."/>
            <person name="Malmstrom R."/>
            <person name="Stieglmeier M."/>
            <person name="Klingl A."/>
            <person name="Woyke T."/>
            <person name="Ryan C.M."/>
            <person name="Banfield J.F."/>
        </authorList>
    </citation>
    <scope>NUCLEOTIDE SEQUENCE [LARGE SCALE GENOMIC DNA]</scope>
</reference>
<feature type="transmembrane region" description="Helical" evidence="1">
    <location>
        <begin position="70"/>
        <end position="89"/>
    </location>
</feature>
<keyword evidence="1" id="KW-0812">Transmembrane</keyword>
<feature type="transmembrane region" description="Helical" evidence="1">
    <location>
        <begin position="234"/>
        <end position="252"/>
    </location>
</feature>
<feature type="transmembrane region" description="Helical" evidence="1">
    <location>
        <begin position="101"/>
        <end position="122"/>
    </location>
</feature>
<keyword evidence="1" id="KW-1133">Transmembrane helix</keyword>
<evidence type="ECO:0000259" key="2">
    <source>
        <dbReference type="Pfam" id="PF16927"/>
    </source>
</evidence>
<name>A0A2M7VEC4_9BACT</name>
<dbReference type="InterPro" id="IPR029016">
    <property type="entry name" value="GAF-like_dom_sf"/>
</dbReference>
<dbReference type="InterPro" id="IPR031621">
    <property type="entry name" value="HisKA_7TM"/>
</dbReference>
<keyword evidence="1" id="KW-0472">Membrane</keyword>
<comment type="caution">
    <text evidence="3">The sequence shown here is derived from an EMBL/GenBank/DDBJ whole genome shotgun (WGS) entry which is preliminary data.</text>
</comment>
<feature type="domain" description="Histidine kinase N-terminal 7TM region" evidence="2">
    <location>
        <begin position="12"/>
        <end position="227"/>
    </location>
</feature>
<feature type="transmembrane region" description="Helical" evidence="1">
    <location>
        <begin position="174"/>
        <end position="193"/>
    </location>
</feature>
<accession>A0A2M7VEC4</accession>
<protein>
    <recommendedName>
        <fullName evidence="2">Histidine kinase N-terminal 7TM region domain-containing protein</fullName>
    </recommendedName>
</protein>
<gene>
    <name evidence="3" type="ORF">COX77_03130</name>
</gene>
<evidence type="ECO:0000313" key="4">
    <source>
        <dbReference type="Proteomes" id="UP000230405"/>
    </source>
</evidence>
<dbReference type="Proteomes" id="UP000230405">
    <property type="component" value="Unassembled WGS sequence"/>
</dbReference>
<dbReference type="Pfam" id="PF16927">
    <property type="entry name" value="HisKA_7TM"/>
    <property type="match status" value="1"/>
</dbReference>
<feature type="transmembrane region" description="Helical" evidence="1">
    <location>
        <begin position="199"/>
        <end position="222"/>
    </location>
</feature>
<feature type="transmembrane region" description="Helical" evidence="1">
    <location>
        <begin position="38"/>
        <end position="58"/>
    </location>
</feature>
<dbReference type="Gene3D" id="3.30.450.40">
    <property type="match status" value="1"/>
</dbReference>
<sequence length="482" mass="56651">MNNPLIWQYLSLISASITCFLLVFVLYRNWRKPLHQIFALNCLVFIVWYIASYFMLSATDPAKIIFWDRIVYAVVVFAPTLMYHFALVFSRQDQEADKKAWLNFGYLLAIIFLSLSRTNYFIHDVFNYSWGVHTQASIFHHVFLFYYFIYVVLFLIELFHYYRRQKPSITKTQAGYVLLAFLLIVILGSTAYLPAYRIAFYPVAYLSGLIFAGLVGWAIIRYRFMEIKFIIKQGLILFLTVLTLLLIFNYVIQSKWLNFFWVNSPESIKLLVIVFLAVSFDQLSKFYHWLLDYIFFTPPHQHSENSWSFLSALSDVTNVQDISEKLHRELFYLANIKKIEVLLYDQNSDAFAVVYPELDQNEKHRQLMNRVVYYLQTNPQLVLQAELDFLSRDTDLQLAKEVALILNKSNFSGVFPLLVEGRLIGIVGFTFDRVQLSVTEAKLIQILAQQVARVYQQSMLYNYSLHRLSIWQQGIGENKINL</sequence>
<evidence type="ECO:0000313" key="3">
    <source>
        <dbReference type="EMBL" id="PIZ98878.1"/>
    </source>
</evidence>
<organism evidence="3 4">
    <name type="scientific">Candidatus Komeilibacteria bacterium CG_4_10_14_0_2_um_filter_37_10</name>
    <dbReference type="NCBI Taxonomy" id="1974470"/>
    <lineage>
        <taxon>Bacteria</taxon>
        <taxon>Candidatus Komeiliibacteriota</taxon>
    </lineage>
</organism>
<feature type="transmembrane region" description="Helical" evidence="1">
    <location>
        <begin position="142"/>
        <end position="162"/>
    </location>
</feature>